<accession>A0AA35R058</accession>
<dbReference type="Proteomes" id="UP001174909">
    <property type="component" value="Unassembled WGS sequence"/>
</dbReference>
<keyword evidence="2" id="KW-1185">Reference proteome</keyword>
<gene>
    <name evidence="1" type="ORF">GBAR_LOCUS2216</name>
</gene>
<evidence type="ECO:0000313" key="2">
    <source>
        <dbReference type="Proteomes" id="UP001174909"/>
    </source>
</evidence>
<proteinExistence type="predicted"/>
<name>A0AA35R058_GEOBA</name>
<protein>
    <submittedName>
        <fullName evidence="1">Uncharacterized protein MJ0175</fullName>
    </submittedName>
</protein>
<dbReference type="GO" id="GO:0043565">
    <property type="term" value="F:sequence-specific DNA binding"/>
    <property type="evidence" value="ECO:0007669"/>
    <property type="project" value="InterPro"/>
</dbReference>
<dbReference type="Gene3D" id="1.20.58.2140">
    <property type="match status" value="1"/>
</dbReference>
<comment type="caution">
    <text evidence="1">The sequence shown here is derived from an EMBL/GenBank/DDBJ whole genome shotgun (WGS) entry which is preliminary data.</text>
</comment>
<dbReference type="AlphaFoldDB" id="A0AA35R058"/>
<reference evidence="1" key="1">
    <citation type="submission" date="2023-03" db="EMBL/GenBank/DDBJ databases">
        <authorList>
            <person name="Steffen K."/>
            <person name="Cardenas P."/>
        </authorList>
    </citation>
    <scope>NUCLEOTIDE SEQUENCE</scope>
</reference>
<organism evidence="1 2">
    <name type="scientific">Geodia barretti</name>
    <name type="common">Barrett's horny sponge</name>
    <dbReference type="NCBI Taxonomy" id="519541"/>
    <lineage>
        <taxon>Eukaryota</taxon>
        <taxon>Metazoa</taxon>
        <taxon>Porifera</taxon>
        <taxon>Demospongiae</taxon>
        <taxon>Heteroscleromorpha</taxon>
        <taxon>Tetractinellida</taxon>
        <taxon>Astrophorina</taxon>
        <taxon>Geodiidae</taxon>
        <taxon>Geodia</taxon>
    </lineage>
</organism>
<dbReference type="InterPro" id="IPR036081">
    <property type="entry name" value="Translin_sf"/>
</dbReference>
<sequence length="95" mass="10881">MDPPAYLNGMAEVIGELRRYILDALRRDETSRCEELMELMDEIYGILVTVDFPEGVTGGLRHSTDAMRGVLERTRGDLTISLQQRRLERRLEGLT</sequence>
<evidence type="ECO:0000313" key="1">
    <source>
        <dbReference type="EMBL" id="CAI7997685.1"/>
    </source>
</evidence>
<dbReference type="EMBL" id="CASHTH010000322">
    <property type="protein sequence ID" value="CAI7997685.1"/>
    <property type="molecule type" value="Genomic_DNA"/>
</dbReference>
<dbReference type="SUPFAM" id="SSF74784">
    <property type="entry name" value="Translin"/>
    <property type="match status" value="1"/>
</dbReference>